<comment type="caution">
    <text evidence="2">The sequence shown here is derived from an EMBL/GenBank/DDBJ whole genome shotgun (WGS) entry which is preliminary data.</text>
</comment>
<dbReference type="SUPFAM" id="SSF81383">
    <property type="entry name" value="F-box domain"/>
    <property type="match status" value="1"/>
</dbReference>
<dbReference type="InterPro" id="IPR001810">
    <property type="entry name" value="F-box_dom"/>
</dbReference>
<evidence type="ECO:0000259" key="1">
    <source>
        <dbReference type="PROSITE" id="PS50181"/>
    </source>
</evidence>
<dbReference type="PANTHER" id="PTHR31111">
    <property type="entry name" value="BNAA05G37150D PROTEIN-RELATED"/>
    <property type="match status" value="1"/>
</dbReference>
<name>A0A5J9TAZ6_9POAL</name>
<feature type="domain" description="F-box" evidence="1">
    <location>
        <begin position="4"/>
        <end position="50"/>
    </location>
</feature>
<dbReference type="Pfam" id="PF00646">
    <property type="entry name" value="F-box"/>
    <property type="match status" value="1"/>
</dbReference>
<dbReference type="Proteomes" id="UP000324897">
    <property type="component" value="Chromosome 3"/>
</dbReference>
<reference evidence="2 3" key="1">
    <citation type="journal article" date="2019" name="Sci. Rep.">
        <title>A high-quality genome of Eragrostis curvula grass provides insights into Poaceae evolution and supports new strategies to enhance forage quality.</title>
        <authorList>
            <person name="Carballo J."/>
            <person name="Santos B.A.C.M."/>
            <person name="Zappacosta D."/>
            <person name="Garbus I."/>
            <person name="Selva J.P."/>
            <person name="Gallo C.A."/>
            <person name="Diaz A."/>
            <person name="Albertini E."/>
            <person name="Caccamo M."/>
            <person name="Echenique V."/>
        </authorList>
    </citation>
    <scope>NUCLEOTIDE SEQUENCE [LARGE SCALE GENOMIC DNA]</scope>
    <source>
        <strain evidence="3">cv. Victoria</strain>
        <tissue evidence="2">Leaf</tissue>
    </source>
</reference>
<dbReference type="InterPro" id="IPR036047">
    <property type="entry name" value="F-box-like_dom_sf"/>
</dbReference>
<evidence type="ECO:0000313" key="3">
    <source>
        <dbReference type="Proteomes" id="UP000324897"/>
    </source>
</evidence>
<dbReference type="EMBL" id="RWGY01000039">
    <property type="protein sequence ID" value="TVU08417.1"/>
    <property type="molecule type" value="Genomic_DNA"/>
</dbReference>
<accession>A0A5J9TAZ6</accession>
<gene>
    <name evidence="2" type="ORF">EJB05_41821</name>
</gene>
<dbReference type="CDD" id="cd22157">
    <property type="entry name" value="F-box_AtFBW1-like"/>
    <property type="match status" value="1"/>
</dbReference>
<protein>
    <recommendedName>
        <fullName evidence="1">F-box domain-containing protein</fullName>
    </recommendedName>
</protein>
<dbReference type="SUPFAM" id="SSF63829">
    <property type="entry name" value="Calcium-dependent phosphotriesterase"/>
    <property type="match status" value="1"/>
</dbReference>
<dbReference type="Gene3D" id="1.20.1280.50">
    <property type="match status" value="1"/>
</dbReference>
<dbReference type="NCBIfam" id="TIGR01640">
    <property type="entry name" value="F_box_assoc_1"/>
    <property type="match status" value="1"/>
</dbReference>
<dbReference type="Pfam" id="PF08268">
    <property type="entry name" value="FBA_3"/>
    <property type="match status" value="1"/>
</dbReference>
<dbReference type="AlphaFoldDB" id="A0A5J9TAZ6"/>
<dbReference type="InterPro" id="IPR017451">
    <property type="entry name" value="F-box-assoc_interact_dom"/>
</dbReference>
<feature type="non-terminal residue" evidence="2">
    <location>
        <position position="1"/>
    </location>
</feature>
<sequence length="401" mass="44713">MEVDGSSVSLPEEIIFDVLSWLPVKSLIRFRCVSKGWRLLISDPAFIATHKSRAAPLLVGSFVVPHDPTNTRNLGEAPELRVMDMDGNVLRVFKDVAGTVLSPSRLDLVCVDEGRQGAHVIDPTTGQVLTVGRYVDDPMADFLDVLGGPPFYRFGRATPSGEYKVVRLLGTHMWLDLIGHVCEVVTLGGSTGLSWRTRQNSPIRFCLCDGCTVAINGVIYFMPYGAHAQQGLWNRVGRFDLESEVWKAMIDGPPELRRPKPGQRLLAIGELKSTLTMVETIQSPYTSAYIWLLVDSERSMWVKGYTVQSVNMLYRVKPLEVLRDGRLLLLKTFETNGVSLQLYDFNTGTCTNLMDMPMEFKGGITLYTGNLLSSDRGYLLLRIKGRCSAISLRRKKQFTAA</sequence>
<dbReference type="PROSITE" id="PS50181">
    <property type="entry name" value="FBOX"/>
    <property type="match status" value="1"/>
</dbReference>
<dbReference type="Gramene" id="TVU08417">
    <property type="protein sequence ID" value="TVU08417"/>
    <property type="gene ID" value="EJB05_41821"/>
</dbReference>
<dbReference type="OrthoDB" id="695600at2759"/>
<dbReference type="SMART" id="SM00256">
    <property type="entry name" value="FBOX"/>
    <property type="match status" value="1"/>
</dbReference>
<evidence type="ECO:0000313" key="2">
    <source>
        <dbReference type="EMBL" id="TVU08417.1"/>
    </source>
</evidence>
<dbReference type="InterPro" id="IPR013187">
    <property type="entry name" value="F-box-assoc_dom_typ3"/>
</dbReference>
<organism evidence="2 3">
    <name type="scientific">Eragrostis curvula</name>
    <name type="common">weeping love grass</name>
    <dbReference type="NCBI Taxonomy" id="38414"/>
    <lineage>
        <taxon>Eukaryota</taxon>
        <taxon>Viridiplantae</taxon>
        <taxon>Streptophyta</taxon>
        <taxon>Embryophyta</taxon>
        <taxon>Tracheophyta</taxon>
        <taxon>Spermatophyta</taxon>
        <taxon>Magnoliopsida</taxon>
        <taxon>Liliopsida</taxon>
        <taxon>Poales</taxon>
        <taxon>Poaceae</taxon>
        <taxon>PACMAD clade</taxon>
        <taxon>Chloridoideae</taxon>
        <taxon>Eragrostideae</taxon>
        <taxon>Eragrostidinae</taxon>
        <taxon>Eragrostis</taxon>
    </lineage>
</organism>
<proteinExistence type="predicted"/>
<dbReference type="PANTHER" id="PTHR31111:SF136">
    <property type="entry name" value="F-BOX ASSOCIATED DOMAIN-CONTAINING PROTEIN"/>
    <property type="match status" value="1"/>
</dbReference>
<keyword evidence="3" id="KW-1185">Reference proteome</keyword>